<dbReference type="InterPro" id="IPR000095">
    <property type="entry name" value="CRIB_dom"/>
</dbReference>
<feature type="compositionally biased region" description="Basic and acidic residues" evidence="1">
    <location>
        <begin position="56"/>
        <end position="66"/>
    </location>
</feature>
<dbReference type="PROSITE" id="PS50108">
    <property type="entry name" value="CRIB"/>
    <property type="match status" value="1"/>
</dbReference>
<reference evidence="3 4" key="1">
    <citation type="submission" date="2018-05" db="EMBL/GenBank/DDBJ databases">
        <title>Genome sequencing and assembly of the regulated plant pathogen Lachnellula willkommii and related sister species for the development of diagnostic species identification markers.</title>
        <authorList>
            <person name="Giroux E."/>
            <person name="Bilodeau G."/>
        </authorList>
    </citation>
    <scope>NUCLEOTIDE SEQUENCE [LARGE SCALE GENOMIC DNA]</scope>
    <source>
        <strain evidence="3 4">CBS 268.59</strain>
    </source>
</reference>
<feature type="region of interest" description="Disordered" evidence="1">
    <location>
        <begin position="248"/>
        <end position="310"/>
    </location>
</feature>
<evidence type="ECO:0000313" key="4">
    <source>
        <dbReference type="Proteomes" id="UP000469558"/>
    </source>
</evidence>
<gene>
    <name evidence="3" type="ORF">LSUE1_G007142</name>
</gene>
<feature type="compositionally biased region" description="Polar residues" evidence="1">
    <location>
        <begin position="248"/>
        <end position="264"/>
    </location>
</feature>
<feature type="compositionally biased region" description="Low complexity" evidence="1">
    <location>
        <begin position="639"/>
        <end position="665"/>
    </location>
</feature>
<feature type="region of interest" description="Disordered" evidence="1">
    <location>
        <begin position="634"/>
        <end position="665"/>
    </location>
</feature>
<dbReference type="Proteomes" id="UP000469558">
    <property type="component" value="Unassembled WGS sequence"/>
</dbReference>
<proteinExistence type="predicted"/>
<name>A0A8T9CCK5_9HELO</name>
<sequence length="818" mass="89836">MFAVTTTGKNPYPSLFAITSSKKSPKKDFPPNVPAHEADSSAESLEPAIDGPPSPERIRAYTEQMKRSSIFGNNSRTNTLSSATSSFRSRESASTSTDDISLSRESSGRSNASTMPSESPLLFGSIFSRTGKKSKRHSNSASTGAIEGGSAREHYHRKGSSRRRAALHSSPQLTQEDPTRPPISAPFNFQHVTHTRQEHLPDLIRSSRMELVSEFSALRASQATTHGELKDIRTQDLHFNNFSSEALNTSSPEKVLNGSPNGHQQRAEFRNSMSPPQRPVPFARSHDNLKVAPPRPLRSPLSPTCPVALPTRTSSRTASVLFDTLDPQDTSRIERPQTAGGFQRPEPFGHPQPLVFEHRDRPVSHALSTPNDEAWPLTSSPSGNFGVELTDVQEEEEEIGSRLSRVSRTSSDLRACQSVPSLRLRSFEHVQEGGDTRTSTVLLQPLCAGEASLRKSPLSPGFRFDDNSWEQDIDYCYEHEIEADCDYQWDRCSMTEETVVAEGTSTDSQPQLELHLEDDDRSVYRGRFRPSLLVPSAYEVPELSPISNVSAVSSDPRTPSMFPRSNFIRSPSRGSSFKESHGFNLSPSLLIPTDFKSQMEQDPLYDDHFSSNHATSVGVFTDSYSHLVSPIDETSSNVSYRSSGFSRGSARSSSSTRISANSRSSQDSLMFLGRTANQAHRSIESASSLPDLIPGKLRVKQVSEENAAASNQSENVQASQHRRFKSLASEPGLRKGTNHFAPQPEAVDSTLSPVAESFIDNNIEAITQNQGQVHERKVSAPVISPSVKEFKGRARASTMTLAGTGGKKKGAYMLFPQN</sequence>
<feature type="region of interest" description="Disordered" evidence="1">
    <location>
        <begin position="703"/>
        <end position="724"/>
    </location>
</feature>
<evidence type="ECO:0000259" key="2">
    <source>
        <dbReference type="PROSITE" id="PS50108"/>
    </source>
</evidence>
<feature type="compositionally biased region" description="Polar residues" evidence="1">
    <location>
        <begin position="708"/>
        <end position="719"/>
    </location>
</feature>
<dbReference type="OrthoDB" id="5237293at2759"/>
<feature type="compositionally biased region" description="Basic residues" evidence="1">
    <location>
        <begin position="154"/>
        <end position="166"/>
    </location>
</feature>
<protein>
    <recommendedName>
        <fullName evidence="2">CRIB domain-containing protein</fullName>
    </recommendedName>
</protein>
<evidence type="ECO:0000256" key="1">
    <source>
        <dbReference type="SAM" id="MobiDB-lite"/>
    </source>
</evidence>
<keyword evidence="4" id="KW-1185">Reference proteome</keyword>
<feature type="compositionally biased region" description="Polar residues" evidence="1">
    <location>
        <begin position="98"/>
        <end position="117"/>
    </location>
</feature>
<feature type="domain" description="CRIB" evidence="2">
    <location>
        <begin position="183"/>
        <end position="196"/>
    </location>
</feature>
<dbReference type="AlphaFoldDB" id="A0A8T9CCK5"/>
<feature type="region of interest" description="Disordered" evidence="1">
    <location>
        <begin position="1"/>
        <end position="186"/>
    </location>
</feature>
<evidence type="ECO:0000313" key="3">
    <source>
        <dbReference type="EMBL" id="TVY82237.1"/>
    </source>
</evidence>
<organism evidence="3 4">
    <name type="scientific">Lachnellula suecica</name>
    <dbReference type="NCBI Taxonomy" id="602035"/>
    <lineage>
        <taxon>Eukaryota</taxon>
        <taxon>Fungi</taxon>
        <taxon>Dikarya</taxon>
        <taxon>Ascomycota</taxon>
        <taxon>Pezizomycotina</taxon>
        <taxon>Leotiomycetes</taxon>
        <taxon>Helotiales</taxon>
        <taxon>Lachnaceae</taxon>
        <taxon>Lachnellula</taxon>
    </lineage>
</organism>
<feature type="compositionally biased region" description="Low complexity" evidence="1">
    <location>
        <begin position="79"/>
        <end position="97"/>
    </location>
</feature>
<accession>A0A8T9CCK5</accession>
<dbReference type="EMBL" id="QGMK01000349">
    <property type="protein sequence ID" value="TVY82237.1"/>
    <property type="molecule type" value="Genomic_DNA"/>
</dbReference>
<comment type="caution">
    <text evidence="3">The sequence shown here is derived from an EMBL/GenBank/DDBJ whole genome shotgun (WGS) entry which is preliminary data.</text>
</comment>